<dbReference type="GO" id="GO:0080008">
    <property type="term" value="C:Cul4-RING E3 ubiquitin ligase complex"/>
    <property type="evidence" value="ECO:0007669"/>
    <property type="project" value="TreeGrafter"/>
</dbReference>
<feature type="repeat" description="WD" evidence="3">
    <location>
        <begin position="44"/>
        <end position="85"/>
    </location>
</feature>
<keyword evidence="5" id="KW-1185">Reference proteome</keyword>
<evidence type="ECO:0000256" key="2">
    <source>
        <dbReference type="ARBA" id="ARBA00022737"/>
    </source>
</evidence>
<reference evidence="4 5" key="1">
    <citation type="journal article" date="2023" name="G3 (Bethesda)">
        <title>A chromosome-length genome assembly and annotation of blackberry (Rubus argutus, cv. 'Hillquist').</title>
        <authorList>
            <person name="Bruna T."/>
            <person name="Aryal R."/>
            <person name="Dudchenko O."/>
            <person name="Sargent D.J."/>
            <person name="Mead D."/>
            <person name="Buti M."/>
            <person name="Cavallini A."/>
            <person name="Hytonen T."/>
            <person name="Andres J."/>
            <person name="Pham M."/>
            <person name="Weisz D."/>
            <person name="Mascagni F."/>
            <person name="Usai G."/>
            <person name="Natali L."/>
            <person name="Bassil N."/>
            <person name="Fernandez G.E."/>
            <person name="Lomsadze A."/>
            <person name="Armour M."/>
            <person name="Olukolu B."/>
            <person name="Poorten T."/>
            <person name="Britton C."/>
            <person name="Davik J."/>
            <person name="Ashrafi H."/>
            <person name="Aiden E.L."/>
            <person name="Borodovsky M."/>
            <person name="Worthington M."/>
        </authorList>
    </citation>
    <scope>NUCLEOTIDE SEQUENCE [LARGE SCALE GENOMIC DNA]</scope>
    <source>
        <strain evidence="4">PI 553951</strain>
    </source>
</reference>
<evidence type="ECO:0000313" key="4">
    <source>
        <dbReference type="EMBL" id="KAK9936365.1"/>
    </source>
</evidence>
<evidence type="ECO:0000256" key="3">
    <source>
        <dbReference type="PROSITE-ProRule" id="PRU00221"/>
    </source>
</evidence>
<dbReference type="PANTHER" id="PTHR15574">
    <property type="entry name" value="WD REPEAT DOMAIN-CONTAINING FAMILY"/>
    <property type="match status" value="1"/>
</dbReference>
<evidence type="ECO:0000256" key="1">
    <source>
        <dbReference type="ARBA" id="ARBA00022574"/>
    </source>
</evidence>
<dbReference type="InterPro" id="IPR015943">
    <property type="entry name" value="WD40/YVTN_repeat-like_dom_sf"/>
</dbReference>
<dbReference type="SMART" id="SM00320">
    <property type="entry name" value="WD40"/>
    <property type="match status" value="6"/>
</dbReference>
<comment type="caution">
    <text evidence="4">The sequence shown here is derived from an EMBL/GenBank/DDBJ whole genome shotgun (WGS) entry which is preliminary data.</text>
</comment>
<dbReference type="PROSITE" id="PS50082">
    <property type="entry name" value="WD_REPEATS_2"/>
    <property type="match status" value="1"/>
</dbReference>
<keyword evidence="1 3" id="KW-0853">WD repeat</keyword>
<accession>A0AAW1XHQ3</accession>
<dbReference type="InterPro" id="IPR036322">
    <property type="entry name" value="WD40_repeat_dom_sf"/>
</dbReference>
<dbReference type="Gene3D" id="2.130.10.10">
    <property type="entry name" value="YVTN repeat-like/Quinoprotein amine dehydrogenase"/>
    <property type="match status" value="1"/>
</dbReference>
<evidence type="ECO:0000313" key="5">
    <source>
        <dbReference type="Proteomes" id="UP001457282"/>
    </source>
</evidence>
<dbReference type="InterPro" id="IPR001680">
    <property type="entry name" value="WD40_rpt"/>
</dbReference>
<gene>
    <name evidence="4" type="ORF">M0R45_013211</name>
</gene>
<dbReference type="SUPFAM" id="SSF50978">
    <property type="entry name" value="WD40 repeat-like"/>
    <property type="match status" value="1"/>
</dbReference>
<dbReference type="EMBL" id="JBEDUW010000003">
    <property type="protein sequence ID" value="KAK9936365.1"/>
    <property type="molecule type" value="Genomic_DNA"/>
</dbReference>
<protein>
    <submittedName>
        <fullName evidence="4">Uncharacterized protein</fullName>
    </submittedName>
</protein>
<dbReference type="Pfam" id="PF00400">
    <property type="entry name" value="WD40"/>
    <property type="match status" value="1"/>
</dbReference>
<proteinExistence type="predicted"/>
<dbReference type="Proteomes" id="UP001457282">
    <property type="component" value="Unassembled WGS sequence"/>
</dbReference>
<organism evidence="4 5">
    <name type="scientific">Rubus argutus</name>
    <name type="common">Southern blackberry</name>
    <dbReference type="NCBI Taxonomy" id="59490"/>
    <lineage>
        <taxon>Eukaryota</taxon>
        <taxon>Viridiplantae</taxon>
        <taxon>Streptophyta</taxon>
        <taxon>Embryophyta</taxon>
        <taxon>Tracheophyta</taxon>
        <taxon>Spermatophyta</taxon>
        <taxon>Magnoliopsida</taxon>
        <taxon>eudicotyledons</taxon>
        <taxon>Gunneridae</taxon>
        <taxon>Pentapetalae</taxon>
        <taxon>rosids</taxon>
        <taxon>fabids</taxon>
        <taxon>Rosales</taxon>
        <taxon>Rosaceae</taxon>
        <taxon>Rosoideae</taxon>
        <taxon>Rosoideae incertae sedis</taxon>
        <taxon>Rubus</taxon>
    </lineage>
</organism>
<dbReference type="AlphaFoldDB" id="A0AAW1XHQ3"/>
<name>A0AAW1XHQ3_RUBAR</name>
<dbReference type="PROSITE" id="PS50294">
    <property type="entry name" value="WD_REPEATS_REGION"/>
    <property type="match status" value="1"/>
</dbReference>
<keyword evidence="2" id="KW-0677">Repeat</keyword>
<dbReference type="PANTHER" id="PTHR15574:SF65">
    <property type="entry name" value="TRANSDUCIN_WD40 REPEAT-LIKE SUPERFAMILY PROTEIN"/>
    <property type="match status" value="1"/>
</dbReference>
<sequence length="419" mass="47557">MGIKDRFSHIFHNRETGLLGSRCFTRWFSANESIVSRLGLYEELDGYNVRVKTVAFNSSGNLLVSGSGDKSIVVWDWERSTRLLSYDSGHSTVRDTKIIPLTDDKRIATTSYDGQVRLAEVLEDGRVHTKSLGMYRFSACKLAVEPGNPFRLYSCGEDGFVREFDLRSNCAKELLHCSRLSKGKYNPGKMVLNDIAIDPRNPNYFCAGGTDAYARVYDIRKLQREDASSNLDKPVDIFCPDHLIKTSGIWVSGLAYSNSSELVVNYCNDHIYLFQKNMGFGSSIDKPQVFFGRRNDFSTTGVSFFGPNDDYVITGSRCDHIFIWKKNGAKLIRVIKGKTFQVKPHPHLPIIATCGPEMTVKLWGPMANDDHPLPYDIEKIMESNRMDTESNLQSYVNQFNMMEDLEQTMEDADPCLEWQ</sequence>
<dbReference type="InterPro" id="IPR045151">
    <property type="entry name" value="DCAF8"/>
</dbReference>
<dbReference type="GO" id="GO:0005737">
    <property type="term" value="C:cytoplasm"/>
    <property type="evidence" value="ECO:0007669"/>
    <property type="project" value="TreeGrafter"/>
</dbReference>